<proteinExistence type="inferred from homology"/>
<dbReference type="PANTHER" id="PTHR10744">
    <property type="entry name" value="40S RIBOSOMAL PROTEIN S11 FAMILY MEMBER"/>
    <property type="match status" value="1"/>
</dbReference>
<comment type="function">
    <text evidence="6">One of the primary rRNA binding proteins, it binds specifically to the 5'-end of 16S ribosomal RNA.</text>
</comment>
<dbReference type="InterPro" id="IPR012340">
    <property type="entry name" value="NA-bd_OB-fold"/>
</dbReference>
<dbReference type="Pfam" id="PF00366">
    <property type="entry name" value="Ribosomal_S17"/>
    <property type="match status" value="1"/>
</dbReference>
<dbReference type="NCBIfam" id="NF004123">
    <property type="entry name" value="PRK05610.1"/>
    <property type="match status" value="1"/>
</dbReference>
<dbReference type="InterPro" id="IPR019979">
    <property type="entry name" value="Ribosomal_uS17_CS"/>
</dbReference>
<dbReference type="OrthoDB" id="9811714at2"/>
<dbReference type="Proteomes" id="UP000245125">
    <property type="component" value="Unassembled WGS sequence"/>
</dbReference>
<dbReference type="GO" id="GO:0022627">
    <property type="term" value="C:cytosolic small ribosomal subunit"/>
    <property type="evidence" value="ECO:0007669"/>
    <property type="project" value="UniProtKB-UniRule"/>
</dbReference>
<protein>
    <recommendedName>
        <fullName evidence="6">Small ribosomal subunit protein uS17</fullName>
    </recommendedName>
</protein>
<reference evidence="9" key="1">
    <citation type="submission" date="2018-03" db="EMBL/GenBank/DDBJ databases">
        <authorList>
            <person name="Zecchin S."/>
        </authorList>
    </citation>
    <scope>NUCLEOTIDE SEQUENCE [LARGE SCALE GENOMIC DNA]</scope>
</reference>
<keyword evidence="9" id="KW-1185">Reference proteome</keyword>
<dbReference type="SUPFAM" id="SSF50249">
    <property type="entry name" value="Nucleic acid-binding proteins"/>
    <property type="match status" value="1"/>
</dbReference>
<dbReference type="PROSITE" id="PS00056">
    <property type="entry name" value="RIBOSOMAL_S17"/>
    <property type="match status" value="1"/>
</dbReference>
<evidence type="ECO:0000256" key="5">
    <source>
        <dbReference type="ARBA" id="ARBA00023274"/>
    </source>
</evidence>
<sequence>MIDKTYTGKVVSNKMDKTVVVAITRQFQHPVYKKTVKKVAKFKAHDENNECRVGDAVKIIETRPVSKDKRWLVLEILNKAARSSAK</sequence>
<organism evidence="8 9">
    <name type="scientific">Candidatus Sulfobium mesophilum</name>
    <dbReference type="NCBI Taxonomy" id="2016548"/>
    <lineage>
        <taxon>Bacteria</taxon>
        <taxon>Pseudomonadati</taxon>
        <taxon>Nitrospirota</taxon>
        <taxon>Nitrospiria</taxon>
        <taxon>Nitrospirales</taxon>
        <taxon>Nitrospiraceae</taxon>
        <taxon>Candidatus Sulfobium</taxon>
    </lineage>
</organism>
<dbReference type="GO" id="GO:0019843">
    <property type="term" value="F:rRNA binding"/>
    <property type="evidence" value="ECO:0007669"/>
    <property type="project" value="UniProtKB-UniRule"/>
</dbReference>
<dbReference type="Gene3D" id="2.40.50.140">
    <property type="entry name" value="Nucleic acid-binding proteins"/>
    <property type="match status" value="1"/>
</dbReference>
<evidence type="ECO:0000256" key="1">
    <source>
        <dbReference type="ARBA" id="ARBA00010254"/>
    </source>
</evidence>
<evidence type="ECO:0000256" key="3">
    <source>
        <dbReference type="ARBA" id="ARBA00022884"/>
    </source>
</evidence>
<evidence type="ECO:0000313" key="8">
    <source>
        <dbReference type="EMBL" id="SPP99629.1"/>
    </source>
</evidence>
<keyword evidence="2 6" id="KW-0699">rRNA-binding</keyword>
<keyword evidence="3 6" id="KW-0694">RNA-binding</keyword>
<accession>A0A2U3QE75</accession>
<dbReference type="InterPro" id="IPR000266">
    <property type="entry name" value="Ribosomal_uS17"/>
</dbReference>
<evidence type="ECO:0000256" key="4">
    <source>
        <dbReference type="ARBA" id="ARBA00022980"/>
    </source>
</evidence>
<dbReference type="PANTHER" id="PTHR10744:SF1">
    <property type="entry name" value="SMALL RIBOSOMAL SUBUNIT PROTEIN US17M"/>
    <property type="match status" value="1"/>
</dbReference>
<dbReference type="PRINTS" id="PR00973">
    <property type="entry name" value="RIBOSOMALS17"/>
</dbReference>
<evidence type="ECO:0000256" key="6">
    <source>
        <dbReference type="HAMAP-Rule" id="MF_01345"/>
    </source>
</evidence>
<dbReference type="HAMAP" id="MF_01345_B">
    <property type="entry name" value="Ribosomal_uS17_B"/>
    <property type="match status" value="1"/>
</dbReference>
<dbReference type="InterPro" id="IPR019984">
    <property type="entry name" value="Ribosomal_uS17_bact/chlr"/>
</dbReference>
<evidence type="ECO:0000256" key="7">
    <source>
        <dbReference type="RuleBase" id="RU003872"/>
    </source>
</evidence>
<comment type="similarity">
    <text evidence="1 6 7">Belongs to the universal ribosomal protein uS17 family.</text>
</comment>
<dbReference type="GO" id="GO:0006412">
    <property type="term" value="P:translation"/>
    <property type="evidence" value="ECO:0007669"/>
    <property type="project" value="UniProtKB-UniRule"/>
</dbReference>
<name>A0A2U3QE75_9BACT</name>
<keyword evidence="5 6" id="KW-0687">Ribonucleoprotein</keyword>
<keyword evidence="4 6" id="KW-0689">Ribosomal protein</keyword>
<dbReference type="AlphaFoldDB" id="A0A2U3QE75"/>
<comment type="subunit">
    <text evidence="6">Part of the 30S ribosomal subunit.</text>
</comment>
<dbReference type="NCBIfam" id="TIGR03635">
    <property type="entry name" value="uS17_bact"/>
    <property type="match status" value="1"/>
</dbReference>
<dbReference type="CDD" id="cd00364">
    <property type="entry name" value="Ribosomal_uS17"/>
    <property type="match status" value="1"/>
</dbReference>
<gene>
    <name evidence="6 8" type="primary">rpsQ</name>
    <name evidence="8" type="ORF">NBG4_1010011</name>
</gene>
<dbReference type="GO" id="GO:0003735">
    <property type="term" value="F:structural constituent of ribosome"/>
    <property type="evidence" value="ECO:0007669"/>
    <property type="project" value="UniProtKB-UniRule"/>
</dbReference>
<dbReference type="EMBL" id="OUUY01000004">
    <property type="protein sequence ID" value="SPP99629.1"/>
    <property type="molecule type" value="Genomic_DNA"/>
</dbReference>
<evidence type="ECO:0000313" key="9">
    <source>
        <dbReference type="Proteomes" id="UP000245125"/>
    </source>
</evidence>
<evidence type="ECO:0000256" key="2">
    <source>
        <dbReference type="ARBA" id="ARBA00022730"/>
    </source>
</evidence>